<feature type="signal peptide" evidence="1">
    <location>
        <begin position="1"/>
        <end position="18"/>
    </location>
</feature>
<protein>
    <submittedName>
        <fullName evidence="2">Uncharacterized protein</fullName>
    </submittedName>
</protein>
<sequence length="72" mass="7346">MYFSRIITTLGLLALAQACTPGHYACGNQDGAPGPDGSVQVCNSSGDWVFSAQCNGAGCCYDNGAGNAYCKC</sequence>
<dbReference type="Proteomes" id="UP001217918">
    <property type="component" value="Unassembled WGS sequence"/>
</dbReference>
<evidence type="ECO:0000256" key="1">
    <source>
        <dbReference type="SAM" id="SignalP"/>
    </source>
</evidence>
<dbReference type="AlphaFoldDB" id="A0AAD9MEF0"/>
<evidence type="ECO:0000313" key="2">
    <source>
        <dbReference type="EMBL" id="KAK2073367.1"/>
    </source>
</evidence>
<feature type="chain" id="PRO_5041993368" evidence="1">
    <location>
        <begin position="19"/>
        <end position="72"/>
    </location>
</feature>
<organism evidence="2 3">
    <name type="scientific">Phyllachora maydis</name>
    <dbReference type="NCBI Taxonomy" id="1825666"/>
    <lineage>
        <taxon>Eukaryota</taxon>
        <taxon>Fungi</taxon>
        <taxon>Dikarya</taxon>
        <taxon>Ascomycota</taxon>
        <taxon>Pezizomycotina</taxon>
        <taxon>Sordariomycetes</taxon>
        <taxon>Sordariomycetidae</taxon>
        <taxon>Phyllachorales</taxon>
        <taxon>Phyllachoraceae</taxon>
        <taxon>Phyllachora</taxon>
    </lineage>
</organism>
<proteinExistence type="predicted"/>
<name>A0AAD9MEF0_9PEZI</name>
<keyword evidence="1" id="KW-0732">Signal</keyword>
<accession>A0AAD9MEF0</accession>
<evidence type="ECO:0000313" key="3">
    <source>
        <dbReference type="Proteomes" id="UP001217918"/>
    </source>
</evidence>
<comment type="caution">
    <text evidence="2">The sequence shown here is derived from an EMBL/GenBank/DDBJ whole genome shotgun (WGS) entry which is preliminary data.</text>
</comment>
<dbReference type="PROSITE" id="PS51257">
    <property type="entry name" value="PROKAR_LIPOPROTEIN"/>
    <property type="match status" value="1"/>
</dbReference>
<gene>
    <name evidence="2" type="ORF">P8C59_007655</name>
</gene>
<dbReference type="EMBL" id="JAQQPM010000007">
    <property type="protein sequence ID" value="KAK2073367.1"/>
    <property type="molecule type" value="Genomic_DNA"/>
</dbReference>
<keyword evidence="3" id="KW-1185">Reference proteome</keyword>
<reference evidence="2" key="1">
    <citation type="journal article" date="2023" name="Mol. Plant Microbe Interact.">
        <title>Elucidating the Obligate Nature and Biological Capacity of an Invasive Fungal Corn Pathogen.</title>
        <authorList>
            <person name="MacCready J.S."/>
            <person name="Roggenkamp E.M."/>
            <person name="Gdanetz K."/>
            <person name="Chilvers M.I."/>
        </authorList>
    </citation>
    <scope>NUCLEOTIDE SEQUENCE</scope>
    <source>
        <strain evidence="2">PM02</strain>
    </source>
</reference>